<name>A0ABX2Q673_9BACT</name>
<dbReference type="CDD" id="cd03220">
    <property type="entry name" value="ABC_KpsT_Wzt"/>
    <property type="match status" value="1"/>
</dbReference>
<dbReference type="InterPro" id="IPR050683">
    <property type="entry name" value="Bact_Polysacc_Export_ATP-bd"/>
</dbReference>
<dbReference type="InterPro" id="IPR003593">
    <property type="entry name" value="AAA+_ATPase"/>
</dbReference>
<dbReference type="SUPFAM" id="SSF52540">
    <property type="entry name" value="P-loop containing nucleoside triphosphate hydrolases"/>
    <property type="match status" value="1"/>
</dbReference>
<dbReference type="EMBL" id="JABKAV010000047">
    <property type="protein sequence ID" value="NVO85916.1"/>
    <property type="molecule type" value="Genomic_DNA"/>
</dbReference>
<dbReference type="InterPro" id="IPR003439">
    <property type="entry name" value="ABC_transporter-like_ATP-bd"/>
</dbReference>
<feature type="domain" description="ABC transporter" evidence="5">
    <location>
        <begin position="47"/>
        <end position="269"/>
    </location>
</feature>
<keyword evidence="4 6" id="KW-0067">ATP-binding</keyword>
<dbReference type="Proteomes" id="UP000626554">
    <property type="component" value="Unassembled WGS sequence"/>
</dbReference>
<dbReference type="CDD" id="cd10147">
    <property type="entry name" value="Wzt_C-like"/>
    <property type="match status" value="1"/>
</dbReference>
<protein>
    <submittedName>
        <fullName evidence="6">ABC transporter ATP-binding protein</fullName>
    </submittedName>
</protein>
<sequence length="433" mass="47751">MSNIAIRVENLGKLYRLGEIGTGTLSHDLNRAWARLRGKEDPFAKIGETNDRATKGSSDYVWSLKDVSFDVKQGEVLGIIGRNGAGKSTLLKILSKVTAPTTGRIKVKGRIASLLEVGTGFHPELTGRENIFLNGAILGMTKAEIRSKFDEIVDFSGVERYIDTPVKRYSSGMYVRLAFAVAAFLEPEILIVDEVLAVGDAEFQKKCLGRMKHVSVNDGRTVLFVSHNMEALNRLCDRSVLLAQGRVEKIADTDTIIGSYVQKNFGSRGTMSWSDDNDSPGNDIIRLLSVSIINEGHDIVERIDIKRKIGISFTYKVLKPGQRFTHGVNIYNHHGVHLISSHDVEQANKQIAVATGVYTTTVWIPGDLLAEGLLTVGVAIMKYEPFEVWLHEENAVSFTVIDPITGDSARGYYTGSFPGVVRPLLQWDAVVEE</sequence>
<dbReference type="PANTHER" id="PTHR46743">
    <property type="entry name" value="TEICHOIC ACIDS EXPORT ATP-BINDING PROTEIN TAGH"/>
    <property type="match status" value="1"/>
</dbReference>
<evidence type="ECO:0000256" key="1">
    <source>
        <dbReference type="ARBA" id="ARBA00005417"/>
    </source>
</evidence>
<comment type="caution">
    <text evidence="6">The sequence shown here is derived from an EMBL/GenBank/DDBJ whole genome shotgun (WGS) entry which is preliminary data.</text>
</comment>
<dbReference type="InterPro" id="IPR029439">
    <property type="entry name" value="Wzt_C"/>
</dbReference>
<keyword evidence="7" id="KW-1185">Reference proteome</keyword>
<evidence type="ECO:0000313" key="7">
    <source>
        <dbReference type="Proteomes" id="UP000626554"/>
    </source>
</evidence>
<evidence type="ECO:0000313" key="6">
    <source>
        <dbReference type="EMBL" id="NVO85916.1"/>
    </source>
</evidence>
<dbReference type="InterPro" id="IPR015860">
    <property type="entry name" value="ABC_transpr_TagH-like"/>
</dbReference>
<dbReference type="RefSeq" id="WP_176900636.1">
    <property type="nucleotide sequence ID" value="NZ_JABKAV010000047.1"/>
</dbReference>
<gene>
    <name evidence="6" type="ORF">HW556_13590</name>
</gene>
<dbReference type="GO" id="GO:0005524">
    <property type="term" value="F:ATP binding"/>
    <property type="evidence" value="ECO:0007669"/>
    <property type="project" value="UniProtKB-KW"/>
</dbReference>
<proteinExistence type="inferred from homology"/>
<dbReference type="PROSITE" id="PS50893">
    <property type="entry name" value="ABC_TRANSPORTER_2"/>
    <property type="match status" value="1"/>
</dbReference>
<dbReference type="Gene3D" id="3.40.50.300">
    <property type="entry name" value="P-loop containing nucleotide triphosphate hydrolases"/>
    <property type="match status" value="1"/>
</dbReference>
<dbReference type="Gene3D" id="2.70.50.60">
    <property type="entry name" value="abc- transporter (atp binding component) like domain"/>
    <property type="match status" value="1"/>
</dbReference>
<comment type="similarity">
    <text evidence="1">Belongs to the ABC transporter superfamily.</text>
</comment>
<organism evidence="6 7">
    <name type="scientific">Hymenobacter terrestris</name>
    <dbReference type="NCBI Taxonomy" id="2748310"/>
    <lineage>
        <taxon>Bacteria</taxon>
        <taxon>Pseudomonadati</taxon>
        <taxon>Bacteroidota</taxon>
        <taxon>Cytophagia</taxon>
        <taxon>Cytophagales</taxon>
        <taxon>Hymenobacteraceae</taxon>
        <taxon>Hymenobacter</taxon>
    </lineage>
</organism>
<keyword evidence="3" id="KW-0547">Nucleotide-binding</keyword>
<dbReference type="Pfam" id="PF00005">
    <property type="entry name" value="ABC_tran"/>
    <property type="match status" value="1"/>
</dbReference>
<evidence type="ECO:0000256" key="3">
    <source>
        <dbReference type="ARBA" id="ARBA00022741"/>
    </source>
</evidence>
<dbReference type="PANTHER" id="PTHR46743:SF2">
    <property type="entry name" value="TEICHOIC ACIDS EXPORT ATP-BINDING PROTEIN TAGH"/>
    <property type="match status" value="1"/>
</dbReference>
<reference evidence="6 7" key="1">
    <citation type="submission" date="2020-05" db="EMBL/GenBank/DDBJ databases">
        <title>Hymenobacter terrestris sp. nov. and Hymenobacter lapidiphilus sp. nov., isolated from regoliths in Antarctica.</title>
        <authorList>
            <person name="Sedlacek I."/>
            <person name="Pantucek R."/>
            <person name="Zeman M."/>
            <person name="Holochova P."/>
            <person name="Kralova S."/>
            <person name="Stankova E."/>
            <person name="Sedo O."/>
            <person name="Micenkova L."/>
            <person name="Svec P."/>
            <person name="Gupta V."/>
            <person name="Sood U."/>
            <person name="Korpole U.S."/>
            <person name="Lal R."/>
        </authorList>
    </citation>
    <scope>NUCLEOTIDE SEQUENCE [LARGE SCALE GENOMIC DNA]</scope>
    <source>
        <strain evidence="6 7">P5252</strain>
    </source>
</reference>
<keyword evidence="2" id="KW-0813">Transport</keyword>
<evidence type="ECO:0000256" key="4">
    <source>
        <dbReference type="ARBA" id="ARBA00022840"/>
    </source>
</evidence>
<dbReference type="InterPro" id="IPR027417">
    <property type="entry name" value="P-loop_NTPase"/>
</dbReference>
<evidence type="ECO:0000259" key="5">
    <source>
        <dbReference type="PROSITE" id="PS50893"/>
    </source>
</evidence>
<accession>A0ABX2Q673</accession>
<dbReference type="SMART" id="SM00382">
    <property type="entry name" value="AAA"/>
    <property type="match status" value="1"/>
</dbReference>
<evidence type="ECO:0000256" key="2">
    <source>
        <dbReference type="ARBA" id="ARBA00022448"/>
    </source>
</evidence>